<sequence>MGKRKERRLAAMIAAGRRVKLDLFAEPPGRIIKFLESSKCFHPLQLLVPRGEFKFVYRLPSTFTGDSDGSSAQDGLGGNMDPRHHAGSPNSPSSSGKQPENPLLLLGQYSDDELEEESSKSPDHATADNDEQVKGPVGTENEDMGNNPSMDLDARNDKSHDLERGSISPQNQENLDNREIDSAVTGDSCKEVLSMEETSVPGTSDAQLTGNLISSWKVVLHEESNQYYYWNTVTGETSWVVPDLLAQGTELTGEQKTAPDTDGRDSALSGANGPSSGLQLDGSITMHAVDHCKADKAIHETLGIYEPEARMEEQSEGNKDNHLEDESWDPDANQTEVKISSVAATYADSEKYICNPVVHEEDDIENELSSSALKHGEYLLDRLESLNGSESHMQGQDWISKYTWEVEIRLSDMKSLLPFGSSLLPFWVHCERKLKELEVTIDKEVSQFLNYVQIRDDESPHKSPESKENEIEADGNEKKVVCNAFENSHASADDVKLTVVRKDSQNETADINVLHAEHGYAIDYSTADSDSDVDMDVDMEVEDTAPASATVTRDSLPAECCAPEEQPIQPIPPAEHEPEAFIVPPPPDDDWIPPPPPDNELVPPPPPDDPHEPSYPPPLTYFETVQPHTYMEQYNLAYPGSNFEYYGTANTQFPTNNVYGQAEGCQAAVLNPPLYYESLPGTYPAAVPVVVSPVESVAYYDHQDGSVLPGAVASGAQSSGLHRESSYETCGSDQIRSLESHAEASCTLLSNTEDGGYAVNDGTEKASIEVPFTMATIQAPATVSVGATAPGTSTTAVAVATKSTASNAQSKVLRSKKRTVAAVATLKSNKKVSSLVDKWKAAKEELHEDEEDEPENAYEILEKKRQREIEEWRAQQIASGDARANANFQPLGGDCGCLESVSFPVFTFARERVKRKRAQFNGETVQTSSGSLTNGNQQQLDLNELSKDLPSGWQAYWDESTKQVYYGNAITSETTWTRPPK</sequence>
<accession>A0A7J0GPI5</accession>
<evidence type="ECO:0000259" key="2">
    <source>
        <dbReference type="PROSITE" id="PS50020"/>
    </source>
</evidence>
<name>A0A7J0GPI5_9ERIC</name>
<feature type="compositionally biased region" description="Polar residues" evidence="1">
    <location>
        <begin position="88"/>
        <end position="98"/>
    </location>
</feature>
<dbReference type="Gene3D" id="2.20.70.10">
    <property type="match status" value="2"/>
</dbReference>
<feature type="compositionally biased region" description="Basic and acidic residues" evidence="1">
    <location>
        <begin position="310"/>
        <end position="325"/>
    </location>
</feature>
<evidence type="ECO:0000313" key="4">
    <source>
        <dbReference type="Proteomes" id="UP000585474"/>
    </source>
</evidence>
<feature type="region of interest" description="Disordered" evidence="1">
    <location>
        <begin position="64"/>
        <end position="180"/>
    </location>
</feature>
<feature type="region of interest" description="Disordered" evidence="1">
    <location>
        <begin position="310"/>
        <end position="332"/>
    </location>
</feature>
<dbReference type="Proteomes" id="UP000585474">
    <property type="component" value="Unassembled WGS sequence"/>
</dbReference>
<feature type="compositionally biased region" description="Polar residues" evidence="1">
    <location>
        <begin position="64"/>
        <end position="73"/>
    </location>
</feature>
<evidence type="ECO:0000256" key="1">
    <source>
        <dbReference type="SAM" id="MobiDB-lite"/>
    </source>
</evidence>
<dbReference type="PROSITE" id="PS01159">
    <property type="entry name" value="WW_DOMAIN_1"/>
    <property type="match status" value="2"/>
</dbReference>
<dbReference type="EMBL" id="BJWL01000023">
    <property type="protein sequence ID" value="GFZ12702.1"/>
    <property type="molecule type" value="Genomic_DNA"/>
</dbReference>
<dbReference type="SUPFAM" id="SSF51045">
    <property type="entry name" value="WW domain"/>
    <property type="match status" value="2"/>
</dbReference>
<feature type="compositionally biased region" description="Pro residues" evidence="1">
    <location>
        <begin position="592"/>
        <end position="616"/>
    </location>
</feature>
<proteinExistence type="predicted"/>
<dbReference type="OrthoDB" id="2367685at2759"/>
<feature type="compositionally biased region" description="Basic and acidic residues" evidence="1">
    <location>
        <begin position="117"/>
        <end position="133"/>
    </location>
</feature>
<feature type="domain" description="WW" evidence="2">
    <location>
        <begin position="210"/>
        <end position="244"/>
    </location>
</feature>
<dbReference type="Pfam" id="PF00397">
    <property type="entry name" value="WW"/>
    <property type="match status" value="2"/>
</dbReference>
<dbReference type="PANTHER" id="PTHR47852">
    <property type="entry name" value="OS06G0298400 PROTEIN"/>
    <property type="match status" value="1"/>
</dbReference>
<dbReference type="AlphaFoldDB" id="A0A7J0GPI5"/>
<dbReference type="InterPro" id="IPR001202">
    <property type="entry name" value="WW_dom"/>
</dbReference>
<feature type="region of interest" description="Disordered" evidence="1">
    <location>
        <begin position="251"/>
        <end position="281"/>
    </location>
</feature>
<feature type="region of interest" description="Disordered" evidence="1">
    <location>
        <begin position="456"/>
        <end position="475"/>
    </location>
</feature>
<dbReference type="InterPro" id="IPR036020">
    <property type="entry name" value="WW_dom_sf"/>
</dbReference>
<protein>
    <submittedName>
        <fullName evidence="3">WW domain-containing protein</fullName>
    </submittedName>
</protein>
<dbReference type="SMART" id="SM00456">
    <property type="entry name" value="WW"/>
    <property type="match status" value="2"/>
</dbReference>
<dbReference type="CDD" id="cd00201">
    <property type="entry name" value="WW"/>
    <property type="match status" value="2"/>
</dbReference>
<feature type="domain" description="WW" evidence="2">
    <location>
        <begin position="947"/>
        <end position="981"/>
    </location>
</feature>
<gene>
    <name evidence="3" type="ORF">Acr_23g0010870</name>
</gene>
<dbReference type="PROSITE" id="PS50020">
    <property type="entry name" value="WW_DOMAIN_2"/>
    <property type="match status" value="2"/>
</dbReference>
<reference evidence="3 4" key="1">
    <citation type="submission" date="2019-07" db="EMBL/GenBank/DDBJ databases">
        <title>De Novo Assembly of kiwifruit Actinidia rufa.</title>
        <authorList>
            <person name="Sugita-Konishi S."/>
            <person name="Sato K."/>
            <person name="Mori E."/>
            <person name="Abe Y."/>
            <person name="Kisaki G."/>
            <person name="Hamano K."/>
            <person name="Suezawa K."/>
            <person name="Otani M."/>
            <person name="Fukuda T."/>
            <person name="Manabe T."/>
            <person name="Gomi K."/>
            <person name="Tabuchi M."/>
            <person name="Akimitsu K."/>
            <person name="Kataoka I."/>
        </authorList>
    </citation>
    <scope>NUCLEOTIDE SEQUENCE [LARGE SCALE GENOMIC DNA]</scope>
    <source>
        <strain evidence="4">cv. Fuchu</strain>
    </source>
</reference>
<organism evidence="3 4">
    <name type="scientific">Actinidia rufa</name>
    <dbReference type="NCBI Taxonomy" id="165716"/>
    <lineage>
        <taxon>Eukaryota</taxon>
        <taxon>Viridiplantae</taxon>
        <taxon>Streptophyta</taxon>
        <taxon>Embryophyta</taxon>
        <taxon>Tracheophyta</taxon>
        <taxon>Spermatophyta</taxon>
        <taxon>Magnoliopsida</taxon>
        <taxon>eudicotyledons</taxon>
        <taxon>Gunneridae</taxon>
        <taxon>Pentapetalae</taxon>
        <taxon>asterids</taxon>
        <taxon>Ericales</taxon>
        <taxon>Actinidiaceae</taxon>
        <taxon>Actinidia</taxon>
    </lineage>
</organism>
<keyword evidence="4" id="KW-1185">Reference proteome</keyword>
<comment type="caution">
    <text evidence="3">The sequence shown here is derived from an EMBL/GenBank/DDBJ whole genome shotgun (WGS) entry which is preliminary data.</text>
</comment>
<feature type="compositionally biased region" description="Basic and acidic residues" evidence="1">
    <location>
        <begin position="152"/>
        <end position="164"/>
    </location>
</feature>
<dbReference type="PANTHER" id="PTHR47852:SF2">
    <property type="entry name" value="WW DOMAIN-CONTAINING PROTEIN"/>
    <property type="match status" value="1"/>
</dbReference>
<evidence type="ECO:0000313" key="3">
    <source>
        <dbReference type="EMBL" id="GFZ12702.1"/>
    </source>
</evidence>
<feature type="region of interest" description="Disordered" evidence="1">
    <location>
        <begin position="563"/>
        <end position="616"/>
    </location>
</feature>